<gene>
    <name evidence="3" type="ORF">BGZ65_012049</name>
</gene>
<feature type="compositionally biased region" description="Basic and acidic residues" evidence="1">
    <location>
        <begin position="181"/>
        <end position="206"/>
    </location>
</feature>
<dbReference type="OrthoDB" id="1689567at2759"/>
<organism evidence="3 4">
    <name type="scientific">Modicella reniformis</name>
    <dbReference type="NCBI Taxonomy" id="1440133"/>
    <lineage>
        <taxon>Eukaryota</taxon>
        <taxon>Fungi</taxon>
        <taxon>Fungi incertae sedis</taxon>
        <taxon>Mucoromycota</taxon>
        <taxon>Mortierellomycotina</taxon>
        <taxon>Mortierellomycetes</taxon>
        <taxon>Mortierellales</taxon>
        <taxon>Mortierellaceae</taxon>
        <taxon>Modicella</taxon>
    </lineage>
</organism>
<protein>
    <submittedName>
        <fullName evidence="3">Uncharacterized protein</fullName>
    </submittedName>
</protein>
<accession>A0A9P6MCR8</accession>
<dbReference type="EMBL" id="JAAAHW010002140">
    <property type="protein sequence ID" value="KAF9992589.1"/>
    <property type="molecule type" value="Genomic_DNA"/>
</dbReference>
<keyword evidence="2" id="KW-0472">Membrane</keyword>
<sequence>MLGFLMLKQTYLLGVLLAPLPVGTVWFWYWTTKTYKRTAKFVPLVLLSPKQLHHLSDNNGSLAPRGSEAASSQGLGHVIVKVDMDSKKSVANGLSGNRTSIEAAAAALAGPSGSKRKQAKKAVVDEHDYQVTPDRHTDYRQPPMTLYPGVLNSGMRHYCHPAIAGALPTLWLPLREDKIADDDDRRSDDEDESDPTRDSDLPRNYDEWDNLVGGGQDEDESENATSLTEEPQARGEDDVPSNVNPAVEGISEVYYHHPE</sequence>
<name>A0A9P6MCR8_9FUNG</name>
<keyword evidence="2" id="KW-0812">Transmembrane</keyword>
<evidence type="ECO:0000313" key="3">
    <source>
        <dbReference type="EMBL" id="KAF9992589.1"/>
    </source>
</evidence>
<evidence type="ECO:0000313" key="4">
    <source>
        <dbReference type="Proteomes" id="UP000749646"/>
    </source>
</evidence>
<evidence type="ECO:0000256" key="2">
    <source>
        <dbReference type="SAM" id="Phobius"/>
    </source>
</evidence>
<proteinExistence type="predicted"/>
<dbReference type="Proteomes" id="UP000749646">
    <property type="component" value="Unassembled WGS sequence"/>
</dbReference>
<dbReference type="AlphaFoldDB" id="A0A9P6MCR8"/>
<feature type="region of interest" description="Disordered" evidence="1">
    <location>
        <begin position="181"/>
        <end position="259"/>
    </location>
</feature>
<feature type="non-terminal residue" evidence="3">
    <location>
        <position position="259"/>
    </location>
</feature>
<feature type="transmembrane region" description="Helical" evidence="2">
    <location>
        <begin position="12"/>
        <end position="30"/>
    </location>
</feature>
<keyword evidence="2" id="KW-1133">Transmembrane helix</keyword>
<evidence type="ECO:0000256" key="1">
    <source>
        <dbReference type="SAM" id="MobiDB-lite"/>
    </source>
</evidence>
<comment type="caution">
    <text evidence="3">The sequence shown here is derived from an EMBL/GenBank/DDBJ whole genome shotgun (WGS) entry which is preliminary data.</text>
</comment>
<keyword evidence="4" id="KW-1185">Reference proteome</keyword>
<reference evidence="3" key="1">
    <citation type="journal article" date="2020" name="Fungal Divers.">
        <title>Resolving the Mortierellaceae phylogeny through synthesis of multi-gene phylogenetics and phylogenomics.</title>
        <authorList>
            <person name="Vandepol N."/>
            <person name="Liber J."/>
            <person name="Desiro A."/>
            <person name="Na H."/>
            <person name="Kennedy M."/>
            <person name="Barry K."/>
            <person name="Grigoriev I.V."/>
            <person name="Miller A.N."/>
            <person name="O'Donnell K."/>
            <person name="Stajich J.E."/>
            <person name="Bonito G."/>
        </authorList>
    </citation>
    <scope>NUCLEOTIDE SEQUENCE</scope>
    <source>
        <strain evidence="3">MES-2147</strain>
    </source>
</reference>